<evidence type="ECO:0000313" key="11">
    <source>
        <dbReference type="Proteomes" id="UP000430120"/>
    </source>
</evidence>
<evidence type="ECO:0000313" key="10">
    <source>
        <dbReference type="EMBL" id="KAB0584934.1"/>
    </source>
</evidence>
<feature type="transmembrane region" description="Helical" evidence="8">
    <location>
        <begin position="120"/>
        <end position="141"/>
    </location>
</feature>
<feature type="transmembrane region" description="Helical" evidence="8">
    <location>
        <begin position="91"/>
        <end position="113"/>
    </location>
</feature>
<evidence type="ECO:0000256" key="5">
    <source>
        <dbReference type="ARBA" id="ARBA00022692"/>
    </source>
</evidence>
<name>A0A643FGA6_IDEDE</name>
<keyword evidence="6 8" id="KW-1133">Transmembrane helix</keyword>
<feature type="transmembrane region" description="Helical" evidence="8">
    <location>
        <begin position="361"/>
        <end position="382"/>
    </location>
</feature>
<keyword evidence="5 8" id="KW-0812">Transmembrane</keyword>
<dbReference type="GO" id="GO:0009103">
    <property type="term" value="P:lipopolysaccharide biosynthetic process"/>
    <property type="evidence" value="ECO:0007669"/>
    <property type="project" value="UniProtKB-ARBA"/>
</dbReference>
<accession>A0A643FGA6</accession>
<proteinExistence type="predicted"/>
<dbReference type="InterPro" id="IPR038731">
    <property type="entry name" value="RgtA/B/C-like"/>
</dbReference>
<keyword evidence="11" id="KW-1185">Reference proteome</keyword>
<keyword evidence="7 8" id="KW-0472">Membrane</keyword>
<evidence type="ECO:0000256" key="6">
    <source>
        <dbReference type="ARBA" id="ARBA00022989"/>
    </source>
</evidence>
<dbReference type="GO" id="GO:0005886">
    <property type="term" value="C:plasma membrane"/>
    <property type="evidence" value="ECO:0007669"/>
    <property type="project" value="UniProtKB-SubCell"/>
</dbReference>
<evidence type="ECO:0000256" key="2">
    <source>
        <dbReference type="ARBA" id="ARBA00022475"/>
    </source>
</evidence>
<keyword evidence="2" id="KW-1003">Cell membrane</keyword>
<feature type="transmembrane region" description="Helical" evidence="8">
    <location>
        <begin position="310"/>
        <end position="326"/>
    </location>
</feature>
<evidence type="ECO:0000256" key="8">
    <source>
        <dbReference type="SAM" id="Phobius"/>
    </source>
</evidence>
<feature type="transmembrane region" description="Helical" evidence="8">
    <location>
        <begin position="402"/>
        <end position="421"/>
    </location>
</feature>
<keyword evidence="4 10" id="KW-0808">Transferase</keyword>
<feature type="transmembrane region" description="Helical" evidence="8">
    <location>
        <begin position="428"/>
        <end position="451"/>
    </location>
</feature>
<dbReference type="Pfam" id="PF13231">
    <property type="entry name" value="PMT_2"/>
    <property type="match status" value="1"/>
</dbReference>
<evidence type="ECO:0000256" key="1">
    <source>
        <dbReference type="ARBA" id="ARBA00004651"/>
    </source>
</evidence>
<feature type="transmembrane region" description="Helical" evidence="8">
    <location>
        <begin position="332"/>
        <end position="349"/>
    </location>
</feature>
<dbReference type="PANTHER" id="PTHR33908">
    <property type="entry name" value="MANNOSYLTRANSFERASE YKCB-RELATED"/>
    <property type="match status" value="1"/>
</dbReference>
<sequence>MRLGSPMSGARLTRLEWLALAGLLLALALWALGATPLFDVDEGAFSEATREMIVHHDWMHTTLNGEPRFDKPIGVYWLQAISVSLFGVREFAFRLPSALSAWGWSLALVAFALPRLGRQVAVAAGVILATCLGVLAIGRAATADALLNLLLTLTALDAWRWLEAQNRGEAGRAPLRRAYAWMGMGLLVKGPVAVVVPGAALVLWLALSLPWREALRRLGRAAGDGWGWALLLGIAVPWYAYELHRDGQAFIDGFLIRHNLARYSSPLEKHGGSIGYYFVVLPLLLLPWTPLLASVVVGVRRHWADPMQRFLLVWGGFVLVFFSLSGTKLPHYVLYGASPFVLLMAMALVQAGTAMRAALTVCLLLLLALLCGSAATLHLWAPGVVKPPLYRALLLGQQASPWLVWVSGMAALAVLFLMTQLSRPGLTLLWRSGSAAVLLSLVSLGVALPWWGDLLQGPIKRAAEVARQRPEPAVQWGLHQPSFAVYREEEAPRRAPRDGELALVRLDQLPALMAQVGGRYSTLYAERGYALILWRASSAPAEPSVAQAPMTAP</sequence>
<dbReference type="OrthoDB" id="9775035at2"/>
<dbReference type="PANTHER" id="PTHR33908:SF3">
    <property type="entry name" value="UNDECAPRENYL PHOSPHATE-ALPHA-4-AMINO-4-DEOXY-L-ARABINOSE ARABINOSYL TRANSFERASE"/>
    <property type="match status" value="1"/>
</dbReference>
<organism evidence="10 11">
    <name type="scientific">Ideonella dechloratans</name>
    <dbReference type="NCBI Taxonomy" id="36863"/>
    <lineage>
        <taxon>Bacteria</taxon>
        <taxon>Pseudomonadati</taxon>
        <taxon>Pseudomonadota</taxon>
        <taxon>Betaproteobacteria</taxon>
        <taxon>Burkholderiales</taxon>
        <taxon>Sphaerotilaceae</taxon>
        <taxon>Ideonella</taxon>
    </lineage>
</organism>
<keyword evidence="3" id="KW-0328">Glycosyltransferase</keyword>
<dbReference type="Proteomes" id="UP000430120">
    <property type="component" value="Unassembled WGS sequence"/>
</dbReference>
<comment type="caution">
    <text evidence="10">The sequence shown here is derived from an EMBL/GenBank/DDBJ whole genome shotgun (WGS) entry which is preliminary data.</text>
</comment>
<dbReference type="EMBL" id="VZPB01000003">
    <property type="protein sequence ID" value="KAB0584934.1"/>
    <property type="molecule type" value="Genomic_DNA"/>
</dbReference>
<dbReference type="AlphaFoldDB" id="A0A643FGA6"/>
<gene>
    <name evidence="10" type="ORF">F7Q92_01900</name>
</gene>
<dbReference type="GO" id="GO:0016763">
    <property type="term" value="F:pentosyltransferase activity"/>
    <property type="evidence" value="ECO:0007669"/>
    <property type="project" value="TreeGrafter"/>
</dbReference>
<comment type="subcellular location">
    <subcellularLocation>
        <location evidence="1">Cell membrane</location>
        <topology evidence="1">Multi-pass membrane protein</topology>
    </subcellularLocation>
</comment>
<feature type="transmembrane region" description="Helical" evidence="8">
    <location>
        <begin position="274"/>
        <end position="298"/>
    </location>
</feature>
<feature type="transmembrane region" description="Helical" evidence="8">
    <location>
        <begin position="221"/>
        <end position="241"/>
    </location>
</feature>
<dbReference type="GO" id="GO:0010041">
    <property type="term" value="P:response to iron(III) ion"/>
    <property type="evidence" value="ECO:0007669"/>
    <property type="project" value="TreeGrafter"/>
</dbReference>
<feature type="transmembrane region" description="Helical" evidence="8">
    <location>
        <begin position="190"/>
        <end position="209"/>
    </location>
</feature>
<protein>
    <submittedName>
        <fullName evidence="10">Phospholipid carrier-dependent glycosyltransferase</fullName>
    </submittedName>
</protein>
<evidence type="ECO:0000256" key="7">
    <source>
        <dbReference type="ARBA" id="ARBA00023136"/>
    </source>
</evidence>
<dbReference type="InterPro" id="IPR050297">
    <property type="entry name" value="LipidA_mod_glycosyltrf_83"/>
</dbReference>
<evidence type="ECO:0000256" key="3">
    <source>
        <dbReference type="ARBA" id="ARBA00022676"/>
    </source>
</evidence>
<evidence type="ECO:0000259" key="9">
    <source>
        <dbReference type="Pfam" id="PF13231"/>
    </source>
</evidence>
<evidence type="ECO:0000256" key="4">
    <source>
        <dbReference type="ARBA" id="ARBA00022679"/>
    </source>
</evidence>
<reference evidence="10 11" key="1">
    <citation type="submission" date="2019-09" db="EMBL/GenBank/DDBJ databases">
        <title>Draft genome sequences of 48 bacterial type strains from the CCUG.</title>
        <authorList>
            <person name="Tunovic T."/>
            <person name="Pineiro-Iglesias B."/>
            <person name="Unosson C."/>
            <person name="Inganas E."/>
            <person name="Ohlen M."/>
            <person name="Cardew S."/>
            <person name="Jensie-Markopoulos S."/>
            <person name="Salva-Serra F."/>
            <person name="Jaen-Luchoro D."/>
            <person name="Karlsson R."/>
            <person name="Svensson-Stadler L."/>
            <person name="Chun J."/>
            <person name="Moore E."/>
        </authorList>
    </citation>
    <scope>NUCLEOTIDE SEQUENCE [LARGE SCALE GENOMIC DNA]</scope>
    <source>
        <strain evidence="10 11">CCUG 30977</strain>
    </source>
</reference>
<feature type="domain" description="Glycosyltransferase RgtA/B/C/D-like" evidence="9">
    <location>
        <begin position="70"/>
        <end position="216"/>
    </location>
</feature>